<evidence type="ECO:0000256" key="4">
    <source>
        <dbReference type="ARBA" id="ARBA00022801"/>
    </source>
</evidence>
<reference evidence="9 10" key="1">
    <citation type="submission" date="2011-02" db="EMBL/GenBank/DDBJ databases">
        <title>The Genome Sequence of Sphaeroforma arctica JP610.</title>
        <authorList>
            <consortium name="The Broad Institute Genome Sequencing Platform"/>
            <person name="Russ C."/>
            <person name="Cuomo C."/>
            <person name="Young S.K."/>
            <person name="Zeng Q."/>
            <person name="Gargeya S."/>
            <person name="Alvarado L."/>
            <person name="Berlin A."/>
            <person name="Chapman S.B."/>
            <person name="Chen Z."/>
            <person name="Freedman E."/>
            <person name="Gellesch M."/>
            <person name="Goldberg J."/>
            <person name="Griggs A."/>
            <person name="Gujja S."/>
            <person name="Heilman E."/>
            <person name="Heiman D."/>
            <person name="Howarth C."/>
            <person name="Mehta T."/>
            <person name="Neiman D."/>
            <person name="Pearson M."/>
            <person name="Roberts A."/>
            <person name="Saif S."/>
            <person name="Shea T."/>
            <person name="Shenoy N."/>
            <person name="Sisk P."/>
            <person name="Stolte C."/>
            <person name="Sykes S."/>
            <person name="White J."/>
            <person name="Yandava C."/>
            <person name="Burger G."/>
            <person name="Gray M.W."/>
            <person name="Holland P.W.H."/>
            <person name="King N."/>
            <person name="Lang F.B.F."/>
            <person name="Roger A.J."/>
            <person name="Ruiz-Trillo I."/>
            <person name="Haas B."/>
            <person name="Nusbaum C."/>
            <person name="Birren B."/>
        </authorList>
    </citation>
    <scope>NUCLEOTIDE SEQUENCE [LARGE SCALE GENOMIC DNA]</scope>
    <source>
        <strain evidence="9 10">JP610</strain>
    </source>
</reference>
<dbReference type="SUPFAM" id="SSF55545">
    <property type="entry name" value="beta-N-acetylhexosaminidase-like domain"/>
    <property type="match status" value="1"/>
</dbReference>
<feature type="domain" description="Beta-hexosaminidase bacterial type N-terminal" evidence="8">
    <location>
        <begin position="72"/>
        <end position="156"/>
    </location>
</feature>
<dbReference type="InterPro" id="IPR029018">
    <property type="entry name" value="Hex-like_dom2"/>
</dbReference>
<accession>A0A0L0G361</accession>
<dbReference type="SUPFAM" id="SSF51445">
    <property type="entry name" value="(Trans)glycosidases"/>
    <property type="match status" value="1"/>
</dbReference>
<keyword evidence="5" id="KW-0326">Glycosidase</keyword>
<dbReference type="PANTHER" id="PTHR22600:SF57">
    <property type="entry name" value="BETA-N-ACETYLHEXOSAMINIDASE"/>
    <property type="match status" value="1"/>
</dbReference>
<evidence type="ECO:0000313" key="9">
    <source>
        <dbReference type="EMBL" id="KNC82598.1"/>
    </source>
</evidence>
<dbReference type="InterPro" id="IPR017853">
    <property type="entry name" value="GH"/>
</dbReference>
<evidence type="ECO:0000256" key="5">
    <source>
        <dbReference type="ARBA" id="ARBA00023295"/>
    </source>
</evidence>
<dbReference type="Gene3D" id="3.30.379.10">
    <property type="entry name" value="Chitobiase/beta-hexosaminidase domain 2-like"/>
    <property type="match status" value="1"/>
</dbReference>
<feature type="region of interest" description="Disordered" evidence="6">
    <location>
        <begin position="1"/>
        <end position="82"/>
    </location>
</feature>
<comment type="similarity">
    <text evidence="2">Belongs to the glycosyl hydrolase 20 family.</text>
</comment>
<evidence type="ECO:0000259" key="8">
    <source>
        <dbReference type="Pfam" id="PF02838"/>
    </source>
</evidence>
<name>A0A0L0G361_9EUKA</name>
<keyword evidence="4" id="KW-0378">Hydrolase</keyword>
<dbReference type="Pfam" id="PF02838">
    <property type="entry name" value="Glyco_hydro_20b"/>
    <property type="match status" value="1"/>
</dbReference>
<evidence type="ECO:0000256" key="3">
    <source>
        <dbReference type="ARBA" id="ARBA00012663"/>
    </source>
</evidence>
<dbReference type="Proteomes" id="UP000054560">
    <property type="component" value="Unassembled WGS sequence"/>
</dbReference>
<comment type="catalytic activity">
    <reaction evidence="1">
        <text>Hydrolysis of terminal non-reducing N-acetyl-D-hexosamine residues in N-acetyl-beta-D-hexosaminides.</text>
        <dbReference type="EC" id="3.2.1.52"/>
    </reaction>
</comment>
<protein>
    <recommendedName>
        <fullName evidence="3">beta-N-acetylhexosaminidase</fullName>
        <ecNumber evidence="3">3.2.1.52</ecNumber>
    </recommendedName>
</protein>
<dbReference type="InterPro" id="IPR015882">
    <property type="entry name" value="HEX_bac_N"/>
</dbReference>
<dbReference type="STRING" id="667725.A0A0L0G361"/>
<evidence type="ECO:0000256" key="1">
    <source>
        <dbReference type="ARBA" id="ARBA00001231"/>
    </source>
</evidence>
<dbReference type="GO" id="GO:0004563">
    <property type="term" value="F:beta-N-acetylhexosaminidase activity"/>
    <property type="evidence" value="ECO:0007669"/>
    <property type="project" value="UniProtKB-EC"/>
</dbReference>
<keyword evidence="10" id="KW-1185">Reference proteome</keyword>
<gene>
    <name evidence="9" type="ORF">SARC_05117</name>
</gene>
<sequence>MQRGGEQDGDGQPVTPTDTDKDSGTDQDNEAKEGHRDARNSDKQNKDSPKPDDEDTGAAGQETKAKHPYVHTYDHNHTTGPDRLIRDESYVLKATSTKIVLTAPTPSGLFYGIQTLRQLLPVSALETTYAHRTSIDDSVNAISSPDYAIPCVIIRDAPAFHYRGAHLDVARHMTDVPNIKRFIDLMAFHKLNVLHLQLTDDQGWRFEVKSHPKLHQIGAVRNETEGDGKRYDGYLTQEECKDLCTYSPK</sequence>
<feature type="domain" description="Glycoside hydrolase family 20 catalytic" evidence="7">
    <location>
        <begin position="160"/>
        <end position="247"/>
    </location>
</feature>
<dbReference type="GO" id="GO:0005975">
    <property type="term" value="P:carbohydrate metabolic process"/>
    <property type="evidence" value="ECO:0007669"/>
    <property type="project" value="InterPro"/>
</dbReference>
<dbReference type="RefSeq" id="XP_014156500.1">
    <property type="nucleotide sequence ID" value="XM_014301025.1"/>
</dbReference>
<organism evidence="9 10">
    <name type="scientific">Sphaeroforma arctica JP610</name>
    <dbReference type="NCBI Taxonomy" id="667725"/>
    <lineage>
        <taxon>Eukaryota</taxon>
        <taxon>Ichthyosporea</taxon>
        <taxon>Ichthyophonida</taxon>
        <taxon>Sphaeroforma</taxon>
    </lineage>
</organism>
<dbReference type="eggNOG" id="KOG2499">
    <property type="taxonomic scope" value="Eukaryota"/>
</dbReference>
<dbReference type="Gene3D" id="3.20.20.80">
    <property type="entry name" value="Glycosidases"/>
    <property type="match status" value="1"/>
</dbReference>
<dbReference type="InterPro" id="IPR025705">
    <property type="entry name" value="Beta_hexosaminidase_sua/sub"/>
</dbReference>
<dbReference type="GO" id="GO:0016020">
    <property type="term" value="C:membrane"/>
    <property type="evidence" value="ECO:0007669"/>
    <property type="project" value="TreeGrafter"/>
</dbReference>
<dbReference type="Pfam" id="PF00728">
    <property type="entry name" value="Glyco_hydro_20"/>
    <property type="match status" value="1"/>
</dbReference>
<dbReference type="AlphaFoldDB" id="A0A0L0G361"/>
<dbReference type="PANTHER" id="PTHR22600">
    <property type="entry name" value="BETA-HEXOSAMINIDASE"/>
    <property type="match status" value="1"/>
</dbReference>
<dbReference type="OrthoDB" id="428480at2759"/>
<evidence type="ECO:0000256" key="2">
    <source>
        <dbReference type="ARBA" id="ARBA00006285"/>
    </source>
</evidence>
<dbReference type="GO" id="GO:0030203">
    <property type="term" value="P:glycosaminoglycan metabolic process"/>
    <property type="evidence" value="ECO:0007669"/>
    <property type="project" value="TreeGrafter"/>
</dbReference>
<proteinExistence type="inferred from homology"/>
<evidence type="ECO:0000313" key="10">
    <source>
        <dbReference type="Proteomes" id="UP000054560"/>
    </source>
</evidence>
<evidence type="ECO:0000259" key="7">
    <source>
        <dbReference type="Pfam" id="PF00728"/>
    </source>
</evidence>
<dbReference type="GeneID" id="25905621"/>
<dbReference type="InterPro" id="IPR015883">
    <property type="entry name" value="Glyco_hydro_20_cat"/>
</dbReference>
<dbReference type="EC" id="3.2.1.52" evidence="3"/>
<dbReference type="EMBL" id="KQ241911">
    <property type="protein sequence ID" value="KNC82598.1"/>
    <property type="molecule type" value="Genomic_DNA"/>
</dbReference>
<evidence type="ECO:0000256" key="6">
    <source>
        <dbReference type="SAM" id="MobiDB-lite"/>
    </source>
</evidence>
<feature type="compositionally biased region" description="Basic and acidic residues" evidence="6">
    <location>
        <begin position="18"/>
        <end position="51"/>
    </location>
</feature>